<gene>
    <name evidence="4" type="ORF">GCM10022423_27630</name>
</gene>
<feature type="signal peptide" evidence="3">
    <location>
        <begin position="1"/>
        <end position="22"/>
    </location>
</feature>
<dbReference type="EMBL" id="BAABDU010000004">
    <property type="protein sequence ID" value="GAA3771917.1"/>
    <property type="molecule type" value="Genomic_DNA"/>
</dbReference>
<name>A0ABP7GQS0_9FLAO</name>
<reference evidence="5" key="1">
    <citation type="journal article" date="2019" name="Int. J. Syst. Evol. Microbiol.">
        <title>The Global Catalogue of Microorganisms (GCM) 10K type strain sequencing project: providing services to taxonomists for standard genome sequencing and annotation.</title>
        <authorList>
            <consortium name="The Broad Institute Genomics Platform"/>
            <consortium name="The Broad Institute Genome Sequencing Center for Infectious Disease"/>
            <person name="Wu L."/>
            <person name="Ma J."/>
        </authorList>
    </citation>
    <scope>NUCLEOTIDE SEQUENCE [LARGE SCALE GENOMIC DNA]</scope>
    <source>
        <strain evidence="5">JCM 17337</strain>
    </source>
</reference>
<organism evidence="4 5">
    <name type="scientific">Flavobacterium ginsengiterrae</name>
    <dbReference type="NCBI Taxonomy" id="871695"/>
    <lineage>
        <taxon>Bacteria</taxon>
        <taxon>Pseudomonadati</taxon>
        <taxon>Bacteroidota</taxon>
        <taxon>Flavobacteriia</taxon>
        <taxon>Flavobacteriales</taxon>
        <taxon>Flavobacteriaceae</taxon>
        <taxon>Flavobacterium</taxon>
    </lineage>
</organism>
<evidence type="ECO:0000256" key="3">
    <source>
        <dbReference type="SAM" id="SignalP"/>
    </source>
</evidence>
<keyword evidence="1" id="KW-0175">Coiled coil</keyword>
<evidence type="ECO:0000313" key="5">
    <source>
        <dbReference type="Proteomes" id="UP001500748"/>
    </source>
</evidence>
<comment type="caution">
    <text evidence="4">The sequence shown here is derived from an EMBL/GenBank/DDBJ whole genome shotgun (WGS) entry which is preliminary data.</text>
</comment>
<feature type="region of interest" description="Disordered" evidence="2">
    <location>
        <begin position="30"/>
        <end position="49"/>
    </location>
</feature>
<sequence>MRKITRKSYLAVLFLITTALQAQISTGTGGAANVLPNSPTSNTNVGIGTTNPSAKLEVNGDIKGTVGIFTNGLPNGTTFSSLGERSDRSLVLSAGSLLGTGSGYLNTRMFHVFDFPQSNFNTKPLLYFSIEDRDDMRRFRFTAETGGASNFEVDDRTQRNVFRVAEDITSDGCSFSHVSLPQANTKLIIGTSYDNLTSDENVKYKLIVKAGKCGSTFLDGSGSAYIEGNTITMGNIGIGTTNFADGSETYRLSVKGKVRAEEIKVYNTWADYVFDPSYKLPTLKEVENYIVQNGHLQNVPSAKEIVENGLALGEMTKIQQEKIEELTLYVIQQNKEIEELKTQMKALLSQKQ</sequence>
<dbReference type="Proteomes" id="UP001500748">
    <property type="component" value="Unassembled WGS sequence"/>
</dbReference>
<evidence type="ECO:0000313" key="4">
    <source>
        <dbReference type="EMBL" id="GAA3771917.1"/>
    </source>
</evidence>
<evidence type="ECO:0000256" key="2">
    <source>
        <dbReference type="SAM" id="MobiDB-lite"/>
    </source>
</evidence>
<dbReference type="RefSeq" id="WP_345145227.1">
    <property type="nucleotide sequence ID" value="NZ_BAABDU010000004.1"/>
</dbReference>
<protein>
    <submittedName>
        <fullName evidence="4">Uncharacterized protein</fullName>
    </submittedName>
</protein>
<keyword evidence="5" id="KW-1185">Reference proteome</keyword>
<feature type="chain" id="PRO_5045824911" evidence="3">
    <location>
        <begin position="23"/>
        <end position="352"/>
    </location>
</feature>
<evidence type="ECO:0000256" key="1">
    <source>
        <dbReference type="SAM" id="Coils"/>
    </source>
</evidence>
<accession>A0ABP7GQS0</accession>
<feature type="coiled-coil region" evidence="1">
    <location>
        <begin position="323"/>
        <end position="350"/>
    </location>
</feature>
<proteinExistence type="predicted"/>
<keyword evidence="3" id="KW-0732">Signal</keyword>
<feature type="compositionally biased region" description="Polar residues" evidence="2">
    <location>
        <begin position="35"/>
        <end position="49"/>
    </location>
</feature>